<accession>A0ABY2R5X0</accession>
<reference evidence="1 2" key="1">
    <citation type="submission" date="2019-01" db="EMBL/GenBank/DDBJ databases">
        <authorList>
            <person name="B I."/>
            <person name="Ch S."/>
            <person name="Ch V.R."/>
        </authorList>
    </citation>
    <scope>NUCLEOTIDE SEQUENCE [LARGE SCALE GENOMIC DNA]</scope>
    <source>
        <strain evidence="1 2">JC507</strain>
    </source>
</reference>
<comment type="caution">
    <text evidence="1">The sequence shown here is derived from an EMBL/GenBank/DDBJ whole genome shotgun (WGS) entry which is preliminary data.</text>
</comment>
<proteinExistence type="predicted"/>
<evidence type="ECO:0000313" key="1">
    <source>
        <dbReference type="EMBL" id="THV57439.1"/>
    </source>
</evidence>
<evidence type="ECO:0000313" key="2">
    <source>
        <dbReference type="Proteomes" id="UP000306038"/>
    </source>
</evidence>
<sequence>MDFITKDENDDSTFIANCEKIIRKYVQLWKPRELFITGVNNIFDSRWATEEEKLFSFWSHGNELRISLFHPNIISSTSIYQDSYRGYYIPCKISDYIKKRKEGEYRLFEVHYSPLKQYYFPAINNGLLVWYSKNSLIDNKGTLMFHYTNGMEIKILHVTLSKSENWNVSDSFGISKSESQEIINNN</sequence>
<dbReference type="RefSeq" id="WP_076595048.1">
    <property type="nucleotide sequence ID" value="NZ_SDLV01000031.1"/>
</dbReference>
<name>A0ABY2R5X0_9FLAO</name>
<protein>
    <submittedName>
        <fullName evidence="1">Uncharacterized protein</fullName>
    </submittedName>
</protein>
<gene>
    <name evidence="1" type="ORF">EK417_15545</name>
</gene>
<dbReference type="Proteomes" id="UP000306038">
    <property type="component" value="Unassembled WGS sequence"/>
</dbReference>
<dbReference type="EMBL" id="SDLV01000031">
    <property type="protein sequence ID" value="THV57439.1"/>
    <property type="molecule type" value="Genomic_DNA"/>
</dbReference>
<keyword evidence="2" id="KW-1185">Reference proteome</keyword>
<organism evidence="1 2">
    <name type="scientific">Chryseobacterium candidae</name>
    <dbReference type="NCBI Taxonomy" id="1978493"/>
    <lineage>
        <taxon>Bacteria</taxon>
        <taxon>Pseudomonadati</taxon>
        <taxon>Bacteroidota</taxon>
        <taxon>Flavobacteriia</taxon>
        <taxon>Flavobacteriales</taxon>
        <taxon>Weeksellaceae</taxon>
        <taxon>Chryseobacterium group</taxon>
        <taxon>Chryseobacterium</taxon>
    </lineage>
</organism>